<dbReference type="Proteomes" id="UP001066276">
    <property type="component" value="Chromosome 5"/>
</dbReference>
<organism evidence="1 2">
    <name type="scientific">Pleurodeles waltl</name>
    <name type="common">Iberian ribbed newt</name>
    <dbReference type="NCBI Taxonomy" id="8319"/>
    <lineage>
        <taxon>Eukaryota</taxon>
        <taxon>Metazoa</taxon>
        <taxon>Chordata</taxon>
        <taxon>Craniata</taxon>
        <taxon>Vertebrata</taxon>
        <taxon>Euteleostomi</taxon>
        <taxon>Amphibia</taxon>
        <taxon>Batrachia</taxon>
        <taxon>Caudata</taxon>
        <taxon>Salamandroidea</taxon>
        <taxon>Salamandridae</taxon>
        <taxon>Pleurodelinae</taxon>
        <taxon>Pleurodeles</taxon>
    </lineage>
</organism>
<dbReference type="EMBL" id="JANPWB010000009">
    <property type="protein sequence ID" value="KAJ1148387.1"/>
    <property type="molecule type" value="Genomic_DNA"/>
</dbReference>
<evidence type="ECO:0000313" key="2">
    <source>
        <dbReference type="Proteomes" id="UP001066276"/>
    </source>
</evidence>
<reference evidence="1" key="1">
    <citation type="journal article" date="2022" name="bioRxiv">
        <title>Sequencing and chromosome-scale assembly of the giantPleurodeles waltlgenome.</title>
        <authorList>
            <person name="Brown T."/>
            <person name="Elewa A."/>
            <person name="Iarovenko S."/>
            <person name="Subramanian E."/>
            <person name="Araus A.J."/>
            <person name="Petzold A."/>
            <person name="Susuki M."/>
            <person name="Suzuki K.-i.T."/>
            <person name="Hayashi T."/>
            <person name="Toyoda A."/>
            <person name="Oliveira C."/>
            <person name="Osipova E."/>
            <person name="Leigh N.D."/>
            <person name="Simon A."/>
            <person name="Yun M.H."/>
        </authorList>
    </citation>
    <scope>NUCLEOTIDE SEQUENCE</scope>
    <source>
        <strain evidence="1">20211129_DDA</strain>
        <tissue evidence="1">Liver</tissue>
    </source>
</reference>
<name>A0AAV7R945_PLEWA</name>
<evidence type="ECO:0000313" key="1">
    <source>
        <dbReference type="EMBL" id="KAJ1148387.1"/>
    </source>
</evidence>
<sequence length="137" mass="14735">MPRPVPGTAASLTPAPLPAVPVNHTWPPSRGLSPTHGYRCEPIPDGPPWRHLLSLALLPVTGPDAPCDASLTSSGAWRCPAWISALLQRGEGLCDCRRTSASGNPRMSVRKRQTCARAHPPRITMHLTAAFQHNKSI</sequence>
<keyword evidence="2" id="KW-1185">Reference proteome</keyword>
<gene>
    <name evidence="1" type="ORF">NDU88_001224</name>
</gene>
<proteinExistence type="predicted"/>
<protein>
    <submittedName>
        <fullName evidence="1">Uncharacterized protein</fullName>
    </submittedName>
</protein>
<comment type="caution">
    <text evidence="1">The sequence shown here is derived from an EMBL/GenBank/DDBJ whole genome shotgun (WGS) entry which is preliminary data.</text>
</comment>
<dbReference type="AlphaFoldDB" id="A0AAV7R945"/>
<accession>A0AAV7R945</accession>